<keyword evidence="1" id="KW-0812">Transmembrane</keyword>
<feature type="transmembrane region" description="Helical" evidence="1">
    <location>
        <begin position="92"/>
        <end position="114"/>
    </location>
</feature>
<comment type="caution">
    <text evidence="2">The sequence shown here is derived from an EMBL/GenBank/DDBJ whole genome shotgun (WGS) entry which is preliminary data.</text>
</comment>
<evidence type="ECO:0000313" key="2">
    <source>
        <dbReference type="EMBL" id="TDP38825.1"/>
    </source>
</evidence>
<evidence type="ECO:0000313" key="3">
    <source>
        <dbReference type="Proteomes" id="UP000295087"/>
    </source>
</evidence>
<accession>A0A4R6PLG1</accession>
<dbReference type="EMBL" id="SNXK01000003">
    <property type="protein sequence ID" value="TDP38825.1"/>
    <property type="molecule type" value="Genomic_DNA"/>
</dbReference>
<organism evidence="2 3">
    <name type="scientific">Nocardia ignorata</name>
    <dbReference type="NCBI Taxonomy" id="145285"/>
    <lineage>
        <taxon>Bacteria</taxon>
        <taxon>Bacillati</taxon>
        <taxon>Actinomycetota</taxon>
        <taxon>Actinomycetes</taxon>
        <taxon>Mycobacteriales</taxon>
        <taxon>Nocardiaceae</taxon>
        <taxon>Nocardia</taxon>
    </lineage>
</organism>
<feature type="transmembrane region" description="Helical" evidence="1">
    <location>
        <begin position="31"/>
        <end position="52"/>
    </location>
</feature>
<keyword evidence="3" id="KW-1185">Reference proteome</keyword>
<proteinExistence type="predicted"/>
<gene>
    <name evidence="2" type="ORF">DFR75_103484</name>
</gene>
<protein>
    <submittedName>
        <fullName evidence="2">Uncharacterized protein</fullName>
    </submittedName>
</protein>
<keyword evidence="1" id="KW-1133">Transmembrane helix</keyword>
<sequence>MWAAGAAGCALGAVLLACSSRVIVSGLDSPYLLTICVVGAVPGLAGLGLLFASQQVLRGKTAGIGRVAVMLFAVGVLVTLGCVAAISYGPWIARIVMAGLAGATIATALLLRAAHRALPTGR</sequence>
<reference evidence="2 3" key="1">
    <citation type="submission" date="2019-03" db="EMBL/GenBank/DDBJ databases">
        <title>Genomic Encyclopedia of Type Strains, Phase IV (KMG-IV): sequencing the most valuable type-strain genomes for metagenomic binning, comparative biology and taxonomic classification.</title>
        <authorList>
            <person name="Goeker M."/>
        </authorList>
    </citation>
    <scope>NUCLEOTIDE SEQUENCE [LARGE SCALE GENOMIC DNA]</scope>
    <source>
        <strain evidence="2 3">DSM 44496</strain>
    </source>
</reference>
<dbReference type="Proteomes" id="UP000295087">
    <property type="component" value="Unassembled WGS sequence"/>
</dbReference>
<name>A0A4R6PLG1_NOCIG</name>
<feature type="transmembrane region" description="Helical" evidence="1">
    <location>
        <begin position="64"/>
        <end position="86"/>
    </location>
</feature>
<dbReference type="AlphaFoldDB" id="A0A4R6PLG1"/>
<keyword evidence="1" id="KW-0472">Membrane</keyword>
<evidence type="ECO:0000256" key="1">
    <source>
        <dbReference type="SAM" id="Phobius"/>
    </source>
</evidence>